<dbReference type="PIRSF" id="PIRSF000005">
    <property type="entry name" value="Cytochrome_c4"/>
    <property type="match status" value="1"/>
</dbReference>
<evidence type="ECO:0000259" key="12">
    <source>
        <dbReference type="PROSITE" id="PS51007"/>
    </source>
</evidence>
<accession>A0AA35XU12</accession>
<proteinExistence type="predicted"/>
<dbReference type="InterPro" id="IPR024167">
    <property type="entry name" value="Cytochrome_c4-like"/>
</dbReference>
<feature type="binding site" description="axial binding residue" evidence="9">
    <location>
        <position position="149"/>
    </location>
    <ligand>
        <name>heme c</name>
        <dbReference type="ChEBI" id="CHEBI:61717"/>
        <label>2</label>
    </ligand>
    <ligandPart>
        <name>Fe</name>
        <dbReference type="ChEBI" id="CHEBI:18248"/>
    </ligandPart>
</feature>
<dbReference type="PROSITE" id="PS51007">
    <property type="entry name" value="CYTC"/>
    <property type="match status" value="2"/>
</dbReference>
<evidence type="ECO:0000256" key="11">
    <source>
        <dbReference type="SAM" id="SignalP"/>
    </source>
</evidence>
<keyword evidence="7 9" id="KW-0408">Iron</keyword>
<sequence length="214" mass="22628">MGVLKMKAILLVATGMMFVAGVDAAPSTQVAWTPATLDFVEKGDAGRGKALSAPCAGCHDGTGTNPSLSGQLPTYLYRQLQDYKNGNRQDPTTIMNTMASALRDQDMADLAAWYGQQAPMRGAGGASDATGIAGRGEGRRMEPPCSSCHGGAGQGEKVDTPRLAGQSAAYLEATLLAYKSGQRANDIYSRMRLIAAKLSDAEIRQLADYYSRLK</sequence>
<evidence type="ECO:0000256" key="10">
    <source>
        <dbReference type="SAM" id="MobiDB-lite"/>
    </source>
</evidence>
<organism evidence="13 14">
    <name type="scientific">Methylococcus capsulatus</name>
    <dbReference type="NCBI Taxonomy" id="414"/>
    <lineage>
        <taxon>Bacteria</taxon>
        <taxon>Pseudomonadati</taxon>
        <taxon>Pseudomonadota</taxon>
        <taxon>Gammaproteobacteria</taxon>
        <taxon>Methylococcales</taxon>
        <taxon>Methylococcaceae</taxon>
        <taxon>Methylococcus</taxon>
    </lineage>
</organism>
<evidence type="ECO:0000256" key="1">
    <source>
        <dbReference type="ARBA" id="ARBA00004418"/>
    </source>
</evidence>
<evidence type="ECO:0000256" key="2">
    <source>
        <dbReference type="ARBA" id="ARBA00022448"/>
    </source>
</evidence>
<evidence type="ECO:0000256" key="7">
    <source>
        <dbReference type="ARBA" id="ARBA00023004"/>
    </source>
</evidence>
<dbReference type="Pfam" id="PF00034">
    <property type="entry name" value="Cytochrom_C"/>
    <property type="match status" value="2"/>
</dbReference>
<dbReference type="GO" id="GO:0020037">
    <property type="term" value="F:heme binding"/>
    <property type="evidence" value="ECO:0007669"/>
    <property type="project" value="InterPro"/>
</dbReference>
<keyword evidence="4 9" id="KW-0479">Metal-binding</keyword>
<protein>
    <submittedName>
        <fullName evidence="13">Cytochrome c family protein</fullName>
    </submittedName>
</protein>
<name>A0AA35XU12_METCP</name>
<comment type="PTM">
    <text evidence="8">Binds 2 heme c groups covalently per subunit.</text>
</comment>
<dbReference type="Proteomes" id="UP001158598">
    <property type="component" value="Chromosome"/>
</dbReference>
<dbReference type="InterPro" id="IPR036909">
    <property type="entry name" value="Cyt_c-like_dom_sf"/>
</dbReference>
<feature type="binding site" description="axial binding residue" evidence="9">
    <location>
        <position position="59"/>
    </location>
    <ligand>
        <name>heme c</name>
        <dbReference type="ChEBI" id="CHEBI:61717"/>
        <label>1</label>
    </ligand>
    <ligandPart>
        <name>Fe</name>
        <dbReference type="ChEBI" id="CHEBI:18248"/>
    </ligandPart>
</feature>
<dbReference type="EMBL" id="OX458332">
    <property type="protein sequence ID" value="CAI8833898.1"/>
    <property type="molecule type" value="Genomic_DNA"/>
</dbReference>
<evidence type="ECO:0000313" key="13">
    <source>
        <dbReference type="EMBL" id="CAI8833898.1"/>
    </source>
</evidence>
<reference evidence="13" key="1">
    <citation type="submission" date="2023-03" db="EMBL/GenBank/DDBJ databases">
        <authorList>
            <person name="Pearce D."/>
        </authorList>
    </citation>
    <scope>NUCLEOTIDE SEQUENCE</scope>
    <source>
        <strain evidence="13">Mc</strain>
    </source>
</reference>
<comment type="subcellular location">
    <subcellularLocation>
        <location evidence="1">Periplasm</location>
    </subcellularLocation>
</comment>
<keyword evidence="3 8" id="KW-0349">Heme</keyword>
<evidence type="ECO:0000313" key="14">
    <source>
        <dbReference type="Proteomes" id="UP001158598"/>
    </source>
</evidence>
<evidence type="ECO:0000256" key="5">
    <source>
        <dbReference type="ARBA" id="ARBA00022764"/>
    </source>
</evidence>
<keyword evidence="2" id="KW-0813">Transport</keyword>
<keyword evidence="11" id="KW-0732">Signal</keyword>
<feature type="domain" description="Cytochrome c" evidence="12">
    <location>
        <begin position="131"/>
        <end position="214"/>
    </location>
</feature>
<dbReference type="Gene3D" id="1.10.760.10">
    <property type="entry name" value="Cytochrome c-like domain"/>
    <property type="match status" value="2"/>
</dbReference>
<feature type="binding site" description="covalent" evidence="8">
    <location>
        <position position="145"/>
    </location>
    <ligand>
        <name>heme c</name>
        <dbReference type="ChEBI" id="CHEBI:61717"/>
        <label>2</label>
    </ligand>
</feature>
<feature type="binding site" description="axial binding residue" evidence="9">
    <location>
        <position position="191"/>
    </location>
    <ligand>
        <name>heme c</name>
        <dbReference type="ChEBI" id="CHEBI:61717"/>
        <label>2</label>
    </ligand>
    <ligandPart>
        <name>Fe</name>
        <dbReference type="ChEBI" id="CHEBI:18248"/>
    </ligandPart>
</feature>
<feature type="signal peptide" evidence="11">
    <location>
        <begin position="1"/>
        <end position="24"/>
    </location>
</feature>
<dbReference type="AlphaFoldDB" id="A0AA35XU12"/>
<dbReference type="GO" id="GO:0005506">
    <property type="term" value="F:iron ion binding"/>
    <property type="evidence" value="ECO:0007669"/>
    <property type="project" value="InterPro"/>
</dbReference>
<dbReference type="GO" id="GO:0042597">
    <property type="term" value="C:periplasmic space"/>
    <property type="evidence" value="ECO:0007669"/>
    <property type="project" value="UniProtKB-SubCell"/>
</dbReference>
<feature type="chain" id="PRO_5041389189" evidence="11">
    <location>
        <begin position="25"/>
        <end position="214"/>
    </location>
</feature>
<dbReference type="SUPFAM" id="SSF46626">
    <property type="entry name" value="Cytochrome c"/>
    <property type="match status" value="2"/>
</dbReference>
<gene>
    <name evidence="13" type="ORF">MCNOR_2184</name>
</gene>
<feature type="region of interest" description="Disordered" evidence="10">
    <location>
        <begin position="136"/>
        <end position="156"/>
    </location>
</feature>
<dbReference type="PANTHER" id="PTHR33751:SF9">
    <property type="entry name" value="CYTOCHROME C4"/>
    <property type="match status" value="1"/>
</dbReference>
<feature type="binding site" description="covalent" evidence="8">
    <location>
        <position position="148"/>
    </location>
    <ligand>
        <name>heme c</name>
        <dbReference type="ChEBI" id="CHEBI:61717"/>
        <label>2</label>
    </ligand>
</feature>
<evidence type="ECO:0000256" key="8">
    <source>
        <dbReference type="PIRSR" id="PIRSR000005-1"/>
    </source>
</evidence>
<feature type="binding site" description="axial binding residue" evidence="9">
    <location>
        <position position="95"/>
    </location>
    <ligand>
        <name>heme c</name>
        <dbReference type="ChEBI" id="CHEBI:61717"/>
        <label>1</label>
    </ligand>
    <ligandPart>
        <name>Fe</name>
        <dbReference type="ChEBI" id="CHEBI:18248"/>
    </ligandPart>
</feature>
<dbReference type="GO" id="GO:0009055">
    <property type="term" value="F:electron transfer activity"/>
    <property type="evidence" value="ECO:0007669"/>
    <property type="project" value="InterPro"/>
</dbReference>
<dbReference type="PANTHER" id="PTHR33751">
    <property type="entry name" value="CBB3-TYPE CYTOCHROME C OXIDASE SUBUNIT FIXP"/>
    <property type="match status" value="1"/>
</dbReference>
<evidence type="ECO:0000256" key="4">
    <source>
        <dbReference type="ARBA" id="ARBA00022723"/>
    </source>
</evidence>
<feature type="binding site" description="covalent" evidence="8">
    <location>
        <position position="58"/>
    </location>
    <ligand>
        <name>heme c</name>
        <dbReference type="ChEBI" id="CHEBI:61717"/>
        <label>1</label>
    </ligand>
</feature>
<feature type="domain" description="Cytochrome c" evidence="12">
    <location>
        <begin position="43"/>
        <end position="118"/>
    </location>
</feature>
<evidence type="ECO:0000256" key="9">
    <source>
        <dbReference type="PIRSR" id="PIRSR000005-2"/>
    </source>
</evidence>
<evidence type="ECO:0000256" key="3">
    <source>
        <dbReference type="ARBA" id="ARBA00022617"/>
    </source>
</evidence>
<keyword evidence="6" id="KW-0249">Electron transport</keyword>
<dbReference type="InterPro" id="IPR050597">
    <property type="entry name" value="Cytochrome_c_Oxidase_Subunit"/>
</dbReference>
<keyword evidence="5" id="KW-0574">Periplasm</keyword>
<dbReference type="InterPro" id="IPR009056">
    <property type="entry name" value="Cyt_c-like_dom"/>
</dbReference>
<feature type="binding site" description="covalent" evidence="8">
    <location>
        <position position="55"/>
    </location>
    <ligand>
        <name>heme c</name>
        <dbReference type="ChEBI" id="CHEBI:61717"/>
        <label>1</label>
    </ligand>
</feature>
<evidence type="ECO:0000256" key="6">
    <source>
        <dbReference type="ARBA" id="ARBA00022982"/>
    </source>
</evidence>